<keyword evidence="1" id="KW-1133">Transmembrane helix</keyword>
<reference evidence="2 3" key="1">
    <citation type="journal article" date="2016" name="Sci. Rep.">
        <title>Complete genome sequence and transcriptomic analysis of a novel marine strain Bacillus weihaiensis reveals the mechanism of brown algae degradation.</title>
        <authorList>
            <person name="Zhu Y."/>
            <person name="Chen P."/>
            <person name="Bao Y."/>
            <person name="Men Y."/>
            <person name="Zeng Y."/>
            <person name="Yang J."/>
            <person name="Sun J."/>
            <person name="Sun Y."/>
        </authorList>
    </citation>
    <scope>NUCLEOTIDE SEQUENCE [LARGE SCALE GENOMIC DNA]</scope>
    <source>
        <strain evidence="2 3">Alg07</strain>
    </source>
</reference>
<organism evidence="2 3">
    <name type="scientific">Bacillus weihaiensis</name>
    <dbReference type="NCBI Taxonomy" id="1547283"/>
    <lineage>
        <taxon>Bacteria</taxon>
        <taxon>Bacillati</taxon>
        <taxon>Bacillota</taxon>
        <taxon>Bacilli</taxon>
        <taxon>Bacillales</taxon>
        <taxon>Bacillaceae</taxon>
        <taxon>Bacillus</taxon>
    </lineage>
</organism>
<dbReference type="KEGG" id="bwh:A9C19_13030"/>
<gene>
    <name evidence="2" type="ORF">A9C19_13030</name>
</gene>
<dbReference type="Proteomes" id="UP000181936">
    <property type="component" value="Chromosome"/>
</dbReference>
<keyword evidence="3" id="KW-1185">Reference proteome</keyword>
<name>A0A1L3MTI0_9BACI</name>
<dbReference type="AlphaFoldDB" id="A0A1L3MTI0"/>
<sequence>MNLPVIGALLLLCSFLIAINHEKFSFLVKPFGFGQSTKLAVFYYGLIGAMLFTSEFFKAAFVSQILLPSFVLVVSLLTIFLVSKKKRDTSFHYYVKNTLK</sequence>
<keyword evidence="1" id="KW-0812">Transmembrane</keyword>
<keyword evidence="1" id="KW-0472">Membrane</keyword>
<dbReference type="EMBL" id="CP016020">
    <property type="protein sequence ID" value="APH05600.1"/>
    <property type="molecule type" value="Genomic_DNA"/>
</dbReference>
<evidence type="ECO:0000313" key="2">
    <source>
        <dbReference type="EMBL" id="APH05600.1"/>
    </source>
</evidence>
<evidence type="ECO:0000256" key="1">
    <source>
        <dbReference type="SAM" id="Phobius"/>
    </source>
</evidence>
<evidence type="ECO:0000313" key="3">
    <source>
        <dbReference type="Proteomes" id="UP000181936"/>
    </source>
</evidence>
<feature type="transmembrane region" description="Helical" evidence="1">
    <location>
        <begin position="61"/>
        <end position="82"/>
    </location>
</feature>
<protein>
    <submittedName>
        <fullName evidence="2">Uncharacterized protein</fullName>
    </submittedName>
</protein>
<proteinExistence type="predicted"/>
<accession>A0A1L3MTI0</accession>